<dbReference type="STRING" id="1123357.SAMN02745244_00172"/>
<evidence type="ECO:0008006" key="3">
    <source>
        <dbReference type="Google" id="ProtNLM"/>
    </source>
</evidence>
<gene>
    <name evidence="1" type="ORF">SAMN02745244_00172</name>
</gene>
<organism evidence="1 2">
    <name type="scientific">Tessaracoccus bendigoensis DSM 12906</name>
    <dbReference type="NCBI Taxonomy" id="1123357"/>
    <lineage>
        <taxon>Bacteria</taxon>
        <taxon>Bacillati</taxon>
        <taxon>Actinomycetota</taxon>
        <taxon>Actinomycetes</taxon>
        <taxon>Propionibacteriales</taxon>
        <taxon>Propionibacteriaceae</taxon>
        <taxon>Tessaracoccus</taxon>
    </lineage>
</organism>
<name>A0A1M6AEZ3_9ACTN</name>
<sequence length="64" mass="7249">MREVELWQRLNSVLPGGYAASWADQVVMEELGSRTVREALAAGIPCKRVWRAVWAQLELPANLR</sequence>
<evidence type="ECO:0000313" key="1">
    <source>
        <dbReference type="EMBL" id="SHI35039.1"/>
    </source>
</evidence>
<proteinExistence type="predicted"/>
<accession>A0A1M6AEZ3</accession>
<dbReference type="OrthoDB" id="3215033at2"/>
<dbReference type="EMBL" id="FQZG01000004">
    <property type="protein sequence ID" value="SHI35039.1"/>
    <property type="molecule type" value="Genomic_DNA"/>
</dbReference>
<dbReference type="Pfam" id="PF11248">
    <property type="entry name" value="DUF3046"/>
    <property type="match status" value="1"/>
</dbReference>
<dbReference type="AlphaFoldDB" id="A0A1M6AEZ3"/>
<reference evidence="1 2" key="1">
    <citation type="submission" date="2016-11" db="EMBL/GenBank/DDBJ databases">
        <authorList>
            <person name="Jaros S."/>
            <person name="Januszkiewicz K."/>
            <person name="Wedrychowicz H."/>
        </authorList>
    </citation>
    <scope>NUCLEOTIDE SEQUENCE [LARGE SCALE GENOMIC DNA]</scope>
    <source>
        <strain evidence="1 2">DSM 12906</strain>
    </source>
</reference>
<dbReference type="InterPro" id="IPR021408">
    <property type="entry name" value="DUF3046"/>
</dbReference>
<protein>
    <recommendedName>
        <fullName evidence="3">DUF3046 domain-containing protein</fullName>
    </recommendedName>
</protein>
<evidence type="ECO:0000313" key="2">
    <source>
        <dbReference type="Proteomes" id="UP000184512"/>
    </source>
</evidence>
<dbReference type="Proteomes" id="UP000184512">
    <property type="component" value="Unassembled WGS sequence"/>
</dbReference>
<dbReference type="RefSeq" id="WP_073185516.1">
    <property type="nucleotide sequence ID" value="NZ_FQZG01000004.1"/>
</dbReference>
<keyword evidence="2" id="KW-1185">Reference proteome</keyword>